<dbReference type="InterPro" id="IPR029133">
    <property type="entry name" value="OCC1"/>
</dbReference>
<dbReference type="EMBL" id="AEYP01012428">
    <property type="status" value="NOT_ANNOTATED_CDS"/>
    <property type="molecule type" value="Genomic_DNA"/>
</dbReference>
<dbReference type="GeneTree" id="ENSGT00610000087444"/>
<evidence type="ECO:0008006" key="4">
    <source>
        <dbReference type="Google" id="ProtNLM"/>
    </source>
</evidence>
<evidence type="ECO:0000256" key="1">
    <source>
        <dbReference type="ARBA" id="ARBA00005237"/>
    </source>
</evidence>
<dbReference type="Pfam" id="PF15506">
    <property type="entry name" value="OCC1"/>
    <property type="match status" value="1"/>
</dbReference>
<dbReference type="PANTHER" id="PTHR38502:SF1">
    <property type="entry name" value="OVEREXPRESSED IN COLON CARCINOMA 1 PROTEIN"/>
    <property type="match status" value="1"/>
</dbReference>
<evidence type="ECO:0000256" key="2">
    <source>
        <dbReference type="SAM" id="MobiDB-lite"/>
    </source>
</evidence>
<reference evidence="3" key="1">
    <citation type="submission" date="2024-06" db="UniProtKB">
        <authorList>
            <consortium name="Ensembl"/>
        </authorList>
    </citation>
    <scope>IDENTIFICATION</scope>
</reference>
<dbReference type="eggNOG" id="ENOG502RU4V">
    <property type="taxonomic scope" value="Eukaryota"/>
</dbReference>
<dbReference type="OMA" id="TVRKTCS"/>
<organism evidence="3">
    <name type="scientific">Mustela putorius furo</name>
    <name type="common">European domestic ferret</name>
    <name type="synonym">Mustela furo</name>
    <dbReference type="NCBI Taxonomy" id="9669"/>
    <lineage>
        <taxon>Eukaryota</taxon>
        <taxon>Metazoa</taxon>
        <taxon>Chordata</taxon>
        <taxon>Craniata</taxon>
        <taxon>Vertebrata</taxon>
        <taxon>Euteleostomi</taxon>
        <taxon>Mammalia</taxon>
        <taxon>Eutheria</taxon>
        <taxon>Laurasiatheria</taxon>
        <taxon>Carnivora</taxon>
        <taxon>Caniformia</taxon>
        <taxon>Musteloidea</taxon>
        <taxon>Mustelidae</taxon>
        <taxon>Mustelinae</taxon>
        <taxon>Mustela</taxon>
    </lineage>
</organism>
<dbReference type="Ensembl" id="ENSMPUT00000012227.1">
    <property type="protein sequence ID" value="ENSMPUP00000012029.1"/>
    <property type="gene ID" value="ENSMPUG00000012124.1"/>
</dbReference>
<accession>M3YL22</accession>
<proteinExistence type="inferred from homology"/>
<comment type="similarity">
    <text evidence="1">Belongs to the OCC1 family.</text>
</comment>
<dbReference type="AlphaFoldDB" id="M3YL22"/>
<name>M3YL22_MUSPF</name>
<evidence type="ECO:0000313" key="3">
    <source>
        <dbReference type="Ensembl" id="ENSMPUP00000012029.1"/>
    </source>
</evidence>
<dbReference type="InParanoid" id="M3YL22"/>
<sequence length="140" mass="14770">RGGAPLRRGARCPHGGGWGEDSRQWPACAPSPPTIAPQTSAPGPRNPDAATGPAGAAKDVTEESITEDDKRRNYGGVYVGLPSEAVDMVSNQTKTVRKTCSLRLGRTCTPWAILTCTEVSKEILTGRPLCLPSPPKFSSL</sequence>
<feature type="region of interest" description="Disordered" evidence="2">
    <location>
        <begin position="1"/>
        <end position="74"/>
    </location>
</feature>
<protein>
    <recommendedName>
        <fullName evidence="4">Overexpressed in colon carcinoma 1</fullName>
    </recommendedName>
</protein>
<dbReference type="PANTHER" id="PTHR38502">
    <property type="entry name" value="OVEREXPRESSED IN COLON CARCINOMA 1 PROTEIN"/>
    <property type="match status" value="1"/>
</dbReference>
<dbReference type="HOGENOM" id="CLU_1839737_0_0_1"/>